<reference evidence="8" key="1">
    <citation type="journal article" date="2021" name="Environ. Microbiol.">
        <title>Genomic characterization of three novel Desulfobacterota classes expand the metabolic and phylogenetic diversity of the phylum.</title>
        <authorList>
            <person name="Murphy C.L."/>
            <person name="Biggerstaff J."/>
            <person name="Eichhorn A."/>
            <person name="Ewing E."/>
            <person name="Shahan R."/>
            <person name="Soriano D."/>
            <person name="Stewart S."/>
            <person name="VanMol K."/>
            <person name="Walker R."/>
            <person name="Walters P."/>
            <person name="Elshahed M.S."/>
            <person name="Youssef N.H."/>
        </authorList>
    </citation>
    <scope>NUCLEOTIDE SEQUENCE</scope>
    <source>
        <strain evidence="8">Zod_Metabat.24</strain>
    </source>
</reference>
<comment type="cofactor">
    <cofactor evidence="7">
        <name>[2Fe-2S] cluster</name>
        <dbReference type="ChEBI" id="CHEBI:190135"/>
    </cofactor>
    <text evidence="7">Binds 1 [2Fe-2S] cluster.</text>
</comment>
<dbReference type="PANTHER" id="PTHR43342">
    <property type="entry name" value="NADH-QUINONE OXIDOREDUCTASE, E SUBUNIT"/>
    <property type="match status" value="1"/>
</dbReference>
<evidence type="ECO:0000256" key="4">
    <source>
        <dbReference type="ARBA" id="ARBA00023004"/>
    </source>
</evidence>
<gene>
    <name evidence="8" type="ORF">JW984_06985</name>
</gene>
<dbReference type="FunFam" id="3.40.30.10:FF:000015">
    <property type="entry name" value="NADH-quinone oxidoreductase subunit E"/>
    <property type="match status" value="1"/>
</dbReference>
<sequence>MNYSEKSVDKIVKDHNGDASKVILMLQDVQSEFRYIPREAVKKLSDDLDIPEARIYHIATFYKAFSLVPRGEHEIRVCLGTACHIKGGKRIAEGFERALKVKAGETTKDKKFTLETVNCLGACALAPLVQVDEENHSKMTIEKIDKVLKQYKK</sequence>
<evidence type="ECO:0000256" key="5">
    <source>
        <dbReference type="ARBA" id="ARBA00023014"/>
    </source>
</evidence>
<dbReference type="InterPro" id="IPR028431">
    <property type="entry name" value="NADP_DH_HndA-like"/>
</dbReference>
<reference evidence="8" key="2">
    <citation type="submission" date="2021-01" db="EMBL/GenBank/DDBJ databases">
        <authorList>
            <person name="Hahn C.R."/>
            <person name="Youssef N.H."/>
            <person name="Elshahed M."/>
        </authorList>
    </citation>
    <scope>NUCLEOTIDE SEQUENCE</scope>
    <source>
        <strain evidence="8">Zod_Metabat.24</strain>
    </source>
</reference>
<accession>A0A9D8KEX4</accession>
<dbReference type="EMBL" id="JAFGIX010000032">
    <property type="protein sequence ID" value="MBN1572923.1"/>
    <property type="molecule type" value="Genomic_DNA"/>
</dbReference>
<dbReference type="Proteomes" id="UP000809273">
    <property type="component" value="Unassembled WGS sequence"/>
</dbReference>
<feature type="binding site" evidence="7">
    <location>
        <position position="123"/>
    </location>
    <ligand>
        <name>[2Fe-2S] cluster</name>
        <dbReference type="ChEBI" id="CHEBI:190135"/>
    </ligand>
</feature>
<dbReference type="PANTHER" id="PTHR43342:SF1">
    <property type="entry name" value="BIFURCATING [FEFE] HYDROGENASE GAMMA SUBUNIT"/>
    <property type="match status" value="1"/>
</dbReference>
<dbReference type="Gene3D" id="1.10.10.1590">
    <property type="entry name" value="NADH-quinone oxidoreductase subunit E"/>
    <property type="match status" value="1"/>
</dbReference>
<keyword evidence="2 7" id="KW-0001">2Fe-2S</keyword>
<proteinExistence type="inferred from homology"/>
<evidence type="ECO:0000256" key="2">
    <source>
        <dbReference type="ARBA" id="ARBA00022714"/>
    </source>
</evidence>
<dbReference type="PIRSF" id="PIRSF000216">
    <property type="entry name" value="NADH_DH_24kDa"/>
    <property type="match status" value="1"/>
</dbReference>
<dbReference type="GO" id="GO:0016491">
    <property type="term" value="F:oxidoreductase activity"/>
    <property type="evidence" value="ECO:0007669"/>
    <property type="project" value="InterPro"/>
</dbReference>
<dbReference type="PROSITE" id="PS01099">
    <property type="entry name" value="COMPLEX1_24K"/>
    <property type="match status" value="1"/>
</dbReference>
<dbReference type="GO" id="GO:0051537">
    <property type="term" value="F:2 iron, 2 sulfur cluster binding"/>
    <property type="evidence" value="ECO:0007669"/>
    <property type="project" value="UniProtKB-KW"/>
</dbReference>
<keyword evidence="4 7" id="KW-0408">Iron</keyword>
<organism evidence="8 9">
    <name type="scientific">Candidatus Zymogenus saltonus</name>
    <dbReference type="NCBI Taxonomy" id="2844893"/>
    <lineage>
        <taxon>Bacteria</taxon>
        <taxon>Deltaproteobacteria</taxon>
        <taxon>Candidatus Zymogenia</taxon>
        <taxon>Candidatus Zymogeniales</taxon>
        <taxon>Candidatus Zymogenaceae</taxon>
        <taxon>Candidatus Zymogenus</taxon>
    </lineage>
</organism>
<evidence type="ECO:0000313" key="9">
    <source>
        <dbReference type="Proteomes" id="UP000809273"/>
    </source>
</evidence>
<evidence type="ECO:0000256" key="6">
    <source>
        <dbReference type="ARBA" id="ARBA00034078"/>
    </source>
</evidence>
<keyword evidence="5 7" id="KW-0411">Iron-sulfur</keyword>
<evidence type="ECO:0000256" key="1">
    <source>
        <dbReference type="ARBA" id="ARBA00010643"/>
    </source>
</evidence>
<dbReference type="InterPro" id="IPR042128">
    <property type="entry name" value="NuoE_dom"/>
</dbReference>
<feature type="binding site" evidence="7">
    <location>
        <position position="83"/>
    </location>
    <ligand>
        <name>[2Fe-2S] cluster</name>
        <dbReference type="ChEBI" id="CHEBI:190135"/>
    </ligand>
</feature>
<keyword evidence="3 7" id="KW-0479">Metal-binding</keyword>
<evidence type="ECO:0000256" key="7">
    <source>
        <dbReference type="PIRSR" id="PIRSR000216-1"/>
    </source>
</evidence>
<evidence type="ECO:0000313" key="8">
    <source>
        <dbReference type="EMBL" id="MBN1572923.1"/>
    </source>
</evidence>
<protein>
    <submittedName>
        <fullName evidence="8">NAD(P)H-dependent oxidoreductase subunit E</fullName>
    </submittedName>
</protein>
<dbReference type="GO" id="GO:0046872">
    <property type="term" value="F:metal ion binding"/>
    <property type="evidence" value="ECO:0007669"/>
    <property type="project" value="UniProtKB-KW"/>
</dbReference>
<comment type="cofactor">
    <cofactor evidence="6">
        <name>[2Fe-2S] cluster</name>
        <dbReference type="ChEBI" id="CHEBI:190135"/>
    </cofactor>
</comment>
<dbReference type="InterPro" id="IPR002023">
    <property type="entry name" value="NuoE-like"/>
</dbReference>
<dbReference type="InterPro" id="IPR041921">
    <property type="entry name" value="NuoE_N"/>
</dbReference>
<evidence type="ECO:0000256" key="3">
    <source>
        <dbReference type="ARBA" id="ARBA00022723"/>
    </source>
</evidence>
<dbReference type="SUPFAM" id="SSF52833">
    <property type="entry name" value="Thioredoxin-like"/>
    <property type="match status" value="1"/>
</dbReference>
<comment type="similarity">
    <text evidence="1">Belongs to the complex I 24 kDa subunit family.</text>
</comment>
<comment type="caution">
    <text evidence="8">The sequence shown here is derived from an EMBL/GenBank/DDBJ whole genome shotgun (WGS) entry which is preliminary data.</text>
</comment>
<name>A0A9D8KEX4_9DELT</name>
<feature type="binding site" evidence="7">
    <location>
        <position position="78"/>
    </location>
    <ligand>
        <name>[2Fe-2S] cluster</name>
        <dbReference type="ChEBI" id="CHEBI:190135"/>
    </ligand>
</feature>
<dbReference type="CDD" id="cd03064">
    <property type="entry name" value="TRX_Fd_NuoE"/>
    <property type="match status" value="1"/>
</dbReference>
<dbReference type="InterPro" id="IPR036249">
    <property type="entry name" value="Thioredoxin-like_sf"/>
</dbReference>
<feature type="binding site" evidence="7">
    <location>
        <position position="119"/>
    </location>
    <ligand>
        <name>[2Fe-2S] cluster</name>
        <dbReference type="ChEBI" id="CHEBI:190135"/>
    </ligand>
</feature>
<dbReference type="Gene3D" id="3.40.30.10">
    <property type="entry name" value="Glutaredoxin"/>
    <property type="match status" value="1"/>
</dbReference>
<dbReference type="AlphaFoldDB" id="A0A9D8KEX4"/>
<dbReference type="Pfam" id="PF01257">
    <property type="entry name" value="2Fe-2S_thioredx"/>
    <property type="match status" value="1"/>
</dbReference>